<dbReference type="AlphaFoldDB" id="A0A0W8IKY4"/>
<sequence length="1061" mass="112504">MNTSRDVSPPGRGRPLPRALAALGLSAALLAPAPAFGSTAPPALEETDSEGGADCVVINEAFPNGGSGSAALTHRFVELLNTCEVAVDLSEWSLQYRARTTTGAPSTTIPLGGEIAPNGHYLIQGGGNNGDGATLPTPDAQTGAAIGAAAGGTFILASTSETLSELPVDSVVNHDQVADLLGFGTSNTFETAPAPTGTNATSISRTSGADTDDNSADFTRGEPSPTNAAGETLGEPGEPEPTEPGEPEPTDPTEPGEPEPSEPADPEPTDPEPTDPEPTDPEPTDPEPTDPEPIEPDELEIAEINQALDGAGEEDLPVTTRGVVTAVYPAQQSFNGFYLQTAGTGGGVDLEDHETSDAIFVYSPTAVAEDSVQIGDFVEITGDATVYFDNPQIALYPGSTQTPHHELALIQDEPFEAVKPASIEVPENAEQRASLLGMLLDPQGTYTVTDHYTLNQYGEIGIVLGEEPLVNPTSAFRPGPEAQALAAQNEERVIYLDDAASTSWQSWSADRAQPLPYLTIEDPIRVGAEVLWETDVIMDYRFEEWRLQPLSKLTPETAEQVQPASFENTREGNESPAEREGDVRIAGFNVLNYFISLGEDEPGCDFYTDIDGEPTTNDFCDARGAYSQASFERQESKIVAAISGLDADVVALQEIENTRHFFEDGGRDHALAALVQALNQAEGSAGTWDYVESPEQVPAAEDVIRNGFIYRTDRVAPEGDSRILFEDGVEDLDQSQLGELDLDAIFSNAREPLAQEFTAVDAGVQGGQAEAEDSFLAIVNHFKSKGGSGSGDNADTNGQGSFNGDRVRQAEALVAFAEALEEEAETEKVFLMGDFNSYEMEDPIQVIADAGYANLSAETGGYSYMFGGAVGSLDHLFASEAAAADVVQTEIWNINAVEPLALEYSRYNSVGTLLHTPDQWRSSDHDPILADLALSGPAAPGDGGDGDDEGDGDTGETPEHPAWDSAAVYTNGDIVSHEGGVYRALWYTQNQTPGATPWSAWSQIGAPTMCGGESLPQWAPSSQFDGGETIVHEGLSYTAKWYTRNQEPGNQYGPWEAAGSC</sequence>
<feature type="region of interest" description="Disordered" evidence="2">
    <location>
        <begin position="931"/>
        <end position="964"/>
    </location>
</feature>
<dbReference type="InterPro" id="IPR036415">
    <property type="entry name" value="Lamin_tail_dom_sf"/>
</dbReference>
<keyword evidence="6" id="KW-1185">Reference proteome</keyword>
<dbReference type="InterPro" id="IPR047971">
    <property type="entry name" value="ExeM-like"/>
</dbReference>
<dbReference type="InterPro" id="IPR036691">
    <property type="entry name" value="Endo/exonu/phosph_ase_sf"/>
</dbReference>
<feature type="compositionally biased region" description="Polar residues" evidence="2">
    <location>
        <begin position="557"/>
        <end position="567"/>
    </location>
</feature>
<dbReference type="CDD" id="cd04486">
    <property type="entry name" value="YhcR_OBF_like"/>
    <property type="match status" value="1"/>
</dbReference>
<evidence type="ECO:0000256" key="2">
    <source>
        <dbReference type="SAM" id="MobiDB-lite"/>
    </source>
</evidence>
<feature type="chain" id="PRO_5006944331" description="LTD domain-containing protein" evidence="3">
    <location>
        <begin position="38"/>
        <end position="1061"/>
    </location>
</feature>
<dbReference type="RefSeq" id="WP_058887468.1">
    <property type="nucleotide sequence ID" value="NZ_LQBM01000001.1"/>
</dbReference>
<dbReference type="EMBL" id="LQBM01000001">
    <property type="protein sequence ID" value="KUG60483.1"/>
    <property type="molecule type" value="Genomic_DNA"/>
</dbReference>
<dbReference type="Gene3D" id="3.60.10.10">
    <property type="entry name" value="Endonuclease/exonuclease/phosphatase"/>
    <property type="match status" value="1"/>
</dbReference>
<reference evidence="6" key="1">
    <citation type="submission" date="2015-12" db="EMBL/GenBank/DDBJ databases">
        <authorList>
            <person name="Nair G.R."/>
            <person name="Kaur G."/>
            <person name="Mayilraj S."/>
        </authorList>
    </citation>
    <scope>NUCLEOTIDE SEQUENCE [LARGE SCALE GENOMIC DNA]</scope>
    <source>
        <strain evidence="6">CD08_7</strain>
    </source>
</reference>
<evidence type="ECO:0000256" key="1">
    <source>
        <dbReference type="ARBA" id="ARBA00022801"/>
    </source>
</evidence>
<feature type="domain" description="LTD" evidence="4">
    <location>
        <begin position="32"/>
        <end position="209"/>
    </location>
</feature>
<dbReference type="PANTHER" id="PTHR42834">
    <property type="entry name" value="ENDONUCLEASE/EXONUCLEASE/PHOSPHATASE FAMILY PROTEIN (AFU_ORTHOLOGUE AFUA_3G09210)"/>
    <property type="match status" value="1"/>
</dbReference>
<feature type="compositionally biased region" description="Polar residues" evidence="2">
    <location>
        <begin position="185"/>
        <end position="209"/>
    </location>
</feature>
<evidence type="ECO:0000313" key="5">
    <source>
        <dbReference type="EMBL" id="KUG60483.1"/>
    </source>
</evidence>
<feature type="signal peptide" evidence="3">
    <location>
        <begin position="1"/>
        <end position="37"/>
    </location>
</feature>
<dbReference type="SMART" id="SM00495">
    <property type="entry name" value="ChtBD3"/>
    <property type="match status" value="2"/>
</dbReference>
<feature type="compositionally biased region" description="Acidic residues" evidence="2">
    <location>
        <begin position="237"/>
        <end position="295"/>
    </location>
</feature>
<name>A0A0W8IKY4_9MICC</name>
<dbReference type="CDD" id="cd10283">
    <property type="entry name" value="MnuA_DNase1-like"/>
    <property type="match status" value="1"/>
</dbReference>
<dbReference type="SUPFAM" id="SSF51055">
    <property type="entry name" value="Carbohydrate binding domain"/>
    <property type="match status" value="2"/>
</dbReference>
<dbReference type="InterPro" id="IPR036573">
    <property type="entry name" value="CBM_sf_5/12"/>
</dbReference>
<feature type="compositionally biased region" description="Basic and acidic residues" evidence="2">
    <location>
        <begin position="568"/>
        <end position="579"/>
    </location>
</feature>
<dbReference type="GO" id="GO:0004553">
    <property type="term" value="F:hydrolase activity, hydrolyzing O-glycosyl compounds"/>
    <property type="evidence" value="ECO:0007669"/>
    <property type="project" value="InterPro"/>
</dbReference>
<dbReference type="InterPro" id="IPR003610">
    <property type="entry name" value="CBM5/12"/>
</dbReference>
<dbReference type="Pfam" id="PF00932">
    <property type="entry name" value="LTD"/>
    <property type="match status" value="1"/>
</dbReference>
<proteinExistence type="predicted"/>
<dbReference type="GO" id="GO:0005975">
    <property type="term" value="P:carbohydrate metabolic process"/>
    <property type="evidence" value="ECO:0007669"/>
    <property type="project" value="InterPro"/>
</dbReference>
<dbReference type="NCBIfam" id="NF033681">
    <property type="entry name" value="ExeM_NucH_DNase"/>
    <property type="match status" value="1"/>
</dbReference>
<protein>
    <recommendedName>
        <fullName evidence="4">LTD domain-containing protein</fullName>
    </recommendedName>
</protein>
<dbReference type="InterPro" id="IPR005135">
    <property type="entry name" value="Endo/exonuclease/phosphatase"/>
</dbReference>
<feature type="region of interest" description="Disordered" evidence="2">
    <location>
        <begin position="185"/>
        <end position="295"/>
    </location>
</feature>
<dbReference type="OrthoDB" id="1016457at2"/>
<dbReference type="GO" id="GO:0030246">
    <property type="term" value="F:carbohydrate binding"/>
    <property type="evidence" value="ECO:0007669"/>
    <property type="project" value="InterPro"/>
</dbReference>
<evidence type="ECO:0000313" key="6">
    <source>
        <dbReference type="Proteomes" id="UP000054023"/>
    </source>
</evidence>
<feature type="region of interest" description="Disordered" evidence="2">
    <location>
        <begin position="554"/>
        <end position="579"/>
    </location>
</feature>
<gene>
    <name evidence="5" type="ORF">AVL63_08930</name>
</gene>
<dbReference type="SUPFAM" id="SSF74853">
    <property type="entry name" value="Lamin A/C globular tail domain"/>
    <property type="match status" value="1"/>
</dbReference>
<organism evidence="5 6">
    <name type="scientific">Nesterenkonia jeotgali</name>
    <dbReference type="NCBI Taxonomy" id="317018"/>
    <lineage>
        <taxon>Bacteria</taxon>
        <taxon>Bacillati</taxon>
        <taxon>Actinomycetota</taxon>
        <taxon>Actinomycetes</taxon>
        <taxon>Micrococcales</taxon>
        <taxon>Micrococcaceae</taxon>
        <taxon>Nesterenkonia</taxon>
    </lineage>
</organism>
<dbReference type="Proteomes" id="UP000054023">
    <property type="component" value="Unassembled WGS sequence"/>
</dbReference>
<dbReference type="Pfam" id="PF03372">
    <property type="entry name" value="Exo_endo_phos"/>
    <property type="match status" value="1"/>
</dbReference>
<keyword evidence="3" id="KW-0732">Signal</keyword>
<evidence type="ECO:0000259" key="4">
    <source>
        <dbReference type="PROSITE" id="PS51841"/>
    </source>
</evidence>
<dbReference type="Gene3D" id="2.10.10.20">
    <property type="entry name" value="Carbohydrate-binding module superfamily 5/12"/>
    <property type="match status" value="2"/>
</dbReference>
<dbReference type="GO" id="GO:0005576">
    <property type="term" value="C:extracellular region"/>
    <property type="evidence" value="ECO:0007669"/>
    <property type="project" value="InterPro"/>
</dbReference>
<accession>A0A0W8IKY4</accession>
<dbReference type="PANTHER" id="PTHR42834:SF1">
    <property type="entry name" value="ENDONUCLEASE_EXONUCLEASE_PHOSPHATASE FAMILY PROTEIN (AFU_ORTHOLOGUE AFUA_3G09210)"/>
    <property type="match status" value="1"/>
</dbReference>
<dbReference type="SUPFAM" id="SSF56219">
    <property type="entry name" value="DNase I-like"/>
    <property type="match status" value="1"/>
</dbReference>
<dbReference type="InterPro" id="IPR001322">
    <property type="entry name" value="Lamin_tail_dom"/>
</dbReference>
<dbReference type="STRING" id="317018.AVL63_08930"/>
<feature type="compositionally biased region" description="Acidic residues" evidence="2">
    <location>
        <begin position="944"/>
        <end position="956"/>
    </location>
</feature>
<comment type="caution">
    <text evidence="5">The sequence shown here is derived from an EMBL/GenBank/DDBJ whole genome shotgun (WGS) entry which is preliminary data.</text>
</comment>
<dbReference type="Pfam" id="PF02839">
    <property type="entry name" value="CBM_5_12"/>
    <property type="match status" value="1"/>
</dbReference>
<dbReference type="PROSITE" id="PS51841">
    <property type="entry name" value="LTD"/>
    <property type="match status" value="1"/>
</dbReference>
<dbReference type="CDD" id="cd12215">
    <property type="entry name" value="ChiC_BD"/>
    <property type="match status" value="2"/>
</dbReference>
<evidence type="ECO:0000256" key="3">
    <source>
        <dbReference type="SAM" id="SignalP"/>
    </source>
</evidence>
<keyword evidence="1" id="KW-0378">Hydrolase</keyword>